<dbReference type="Proteomes" id="UP000233618">
    <property type="component" value="Unassembled WGS sequence"/>
</dbReference>
<proteinExistence type="inferred from homology"/>
<evidence type="ECO:0000256" key="6">
    <source>
        <dbReference type="HAMAP-Rule" id="MF_01684"/>
    </source>
</evidence>
<feature type="binding site" evidence="6">
    <location>
        <position position="78"/>
    </location>
    <ligand>
        <name>substrate</name>
    </ligand>
</feature>
<evidence type="ECO:0000256" key="1">
    <source>
        <dbReference type="ARBA" id="ARBA00004945"/>
    </source>
</evidence>
<comment type="catalytic activity">
    <reaction evidence="5">
        <text>5'-deoxyadenosine + H2O = 5-deoxy-D-ribose + adenine</text>
        <dbReference type="Rhea" id="RHEA:29859"/>
        <dbReference type="ChEBI" id="CHEBI:15377"/>
        <dbReference type="ChEBI" id="CHEBI:16708"/>
        <dbReference type="ChEBI" id="CHEBI:17319"/>
        <dbReference type="ChEBI" id="CHEBI:149540"/>
        <dbReference type="EC" id="3.2.2.9"/>
    </reaction>
    <physiologicalReaction direction="left-to-right" evidence="5">
        <dbReference type="Rhea" id="RHEA:29860"/>
    </physiologicalReaction>
</comment>
<dbReference type="UniPathway" id="UPA00904">
    <property type="reaction ID" value="UER00871"/>
</dbReference>
<dbReference type="Pfam" id="PF01048">
    <property type="entry name" value="PNP_UDP_1"/>
    <property type="match status" value="1"/>
</dbReference>
<feature type="active site" description="Proton acceptor" evidence="6">
    <location>
        <position position="12"/>
    </location>
</feature>
<dbReference type="CDD" id="cd09008">
    <property type="entry name" value="MTAN"/>
    <property type="match status" value="1"/>
</dbReference>
<feature type="binding site" evidence="6">
    <location>
        <position position="153"/>
    </location>
    <ligand>
        <name>substrate</name>
    </ligand>
</feature>
<dbReference type="InterPro" id="IPR000845">
    <property type="entry name" value="Nucleoside_phosphorylase_d"/>
</dbReference>
<dbReference type="PANTHER" id="PTHR46832">
    <property type="entry name" value="5'-METHYLTHIOADENOSINE/S-ADENOSYLHOMOCYSTEINE NUCLEOSIDASE"/>
    <property type="match status" value="1"/>
</dbReference>
<evidence type="ECO:0000256" key="5">
    <source>
        <dbReference type="ARBA" id="ARBA00050313"/>
    </source>
</evidence>
<dbReference type="NCBIfam" id="NF004079">
    <property type="entry name" value="PRK05584.1"/>
    <property type="match status" value="1"/>
</dbReference>
<gene>
    <name evidence="6" type="primary">mtnN</name>
    <name evidence="8" type="ORF">BZG01_00850</name>
</gene>
<evidence type="ECO:0000256" key="2">
    <source>
        <dbReference type="ARBA" id="ARBA00022605"/>
    </source>
</evidence>
<keyword evidence="4 6" id="KW-0486">Methionine biosynthesis</keyword>
<evidence type="ECO:0000313" key="8">
    <source>
        <dbReference type="EMBL" id="PKQ69510.1"/>
    </source>
</evidence>
<comment type="similarity">
    <text evidence="6">Belongs to the PNP/UDP phosphorylase family. MtnN subfamily.</text>
</comment>
<organism evidence="8 9">
    <name type="scientific">Labilibaculum manganireducens</name>
    <dbReference type="NCBI Taxonomy" id="1940525"/>
    <lineage>
        <taxon>Bacteria</taxon>
        <taxon>Pseudomonadati</taxon>
        <taxon>Bacteroidota</taxon>
        <taxon>Bacteroidia</taxon>
        <taxon>Marinilabiliales</taxon>
        <taxon>Marinifilaceae</taxon>
        <taxon>Labilibaculum</taxon>
    </lineage>
</organism>
<dbReference type="RefSeq" id="WP_101307931.1">
    <property type="nucleotide sequence ID" value="NZ_MVDE01000001.1"/>
</dbReference>
<evidence type="ECO:0000259" key="7">
    <source>
        <dbReference type="Pfam" id="PF01048"/>
    </source>
</evidence>
<dbReference type="EMBL" id="MVDE01000001">
    <property type="protein sequence ID" value="PKQ69510.1"/>
    <property type="molecule type" value="Genomic_DNA"/>
</dbReference>
<keyword evidence="3 6" id="KW-0378">Hydrolase</keyword>
<dbReference type="GO" id="GO:0005829">
    <property type="term" value="C:cytosol"/>
    <property type="evidence" value="ECO:0007669"/>
    <property type="project" value="TreeGrafter"/>
</dbReference>
<dbReference type="GO" id="GO:0009164">
    <property type="term" value="P:nucleoside catabolic process"/>
    <property type="evidence" value="ECO:0007669"/>
    <property type="project" value="InterPro"/>
</dbReference>
<dbReference type="Gene3D" id="3.40.50.1580">
    <property type="entry name" value="Nucleoside phosphorylase domain"/>
    <property type="match status" value="1"/>
</dbReference>
<feature type="active site" description="Proton donor" evidence="6">
    <location>
        <position position="198"/>
    </location>
</feature>
<dbReference type="FunFam" id="3.40.50.1580:FF:000001">
    <property type="entry name" value="MTA/SAH nucleosidase family protein"/>
    <property type="match status" value="1"/>
</dbReference>
<dbReference type="PANTHER" id="PTHR46832:SF1">
    <property type="entry name" value="5'-METHYLTHIOADENOSINE_S-ADENOSYLHOMOCYSTEINE NUCLEOSIDASE"/>
    <property type="match status" value="1"/>
</dbReference>
<feature type="domain" description="Nucleoside phosphorylase" evidence="7">
    <location>
        <begin position="2"/>
        <end position="228"/>
    </location>
</feature>
<dbReference type="GO" id="GO:0019284">
    <property type="term" value="P:L-methionine salvage from S-adenosylmethionine"/>
    <property type="evidence" value="ECO:0007669"/>
    <property type="project" value="TreeGrafter"/>
</dbReference>
<dbReference type="InterPro" id="IPR035994">
    <property type="entry name" value="Nucleoside_phosphorylase_sf"/>
</dbReference>
<comment type="catalytic activity">
    <reaction evidence="6">
        <text>S-methyl-5'-thioadenosine + H2O = 5-(methylsulfanyl)-D-ribose + adenine</text>
        <dbReference type="Rhea" id="RHEA:13617"/>
        <dbReference type="ChEBI" id="CHEBI:15377"/>
        <dbReference type="ChEBI" id="CHEBI:16708"/>
        <dbReference type="ChEBI" id="CHEBI:17509"/>
        <dbReference type="ChEBI" id="CHEBI:78440"/>
        <dbReference type="EC" id="3.2.2.9"/>
    </reaction>
</comment>
<evidence type="ECO:0000256" key="3">
    <source>
        <dbReference type="ARBA" id="ARBA00022801"/>
    </source>
</evidence>
<feature type="binding site" evidence="6">
    <location>
        <begin position="174"/>
        <end position="175"/>
    </location>
    <ligand>
        <name>substrate</name>
    </ligand>
</feature>
<dbReference type="AlphaFoldDB" id="A0A2N3IGQ9"/>
<dbReference type="GO" id="GO:0008930">
    <property type="term" value="F:methylthioadenosine nucleosidase activity"/>
    <property type="evidence" value="ECO:0007669"/>
    <property type="project" value="UniProtKB-UniRule"/>
</dbReference>
<comment type="catalytic activity">
    <reaction evidence="6">
        <text>S-adenosyl-L-homocysteine + H2O = S-(5-deoxy-D-ribos-5-yl)-L-homocysteine + adenine</text>
        <dbReference type="Rhea" id="RHEA:17805"/>
        <dbReference type="ChEBI" id="CHEBI:15377"/>
        <dbReference type="ChEBI" id="CHEBI:16708"/>
        <dbReference type="ChEBI" id="CHEBI:57856"/>
        <dbReference type="ChEBI" id="CHEBI:58195"/>
        <dbReference type="EC" id="3.2.2.9"/>
    </reaction>
</comment>
<name>A0A2N3IGQ9_9BACT</name>
<dbReference type="InterPro" id="IPR010049">
    <property type="entry name" value="MTA_SAH_Nsdase"/>
</dbReference>
<dbReference type="GO" id="GO:0019509">
    <property type="term" value="P:L-methionine salvage from methylthioadenosine"/>
    <property type="evidence" value="ECO:0007669"/>
    <property type="project" value="UniProtKB-UniRule"/>
</dbReference>
<dbReference type="GO" id="GO:0008782">
    <property type="term" value="F:adenosylhomocysteine nucleosidase activity"/>
    <property type="evidence" value="ECO:0007669"/>
    <property type="project" value="UniProtKB-UniRule"/>
</dbReference>
<keyword evidence="2 6" id="KW-0028">Amino-acid biosynthesis</keyword>
<keyword evidence="9" id="KW-1185">Reference proteome</keyword>
<reference evidence="8 9" key="1">
    <citation type="journal article" date="2017" name="Front. Microbiol.">
        <title>Labilibaculum manganireducens gen. nov., sp. nov. and Labilibaculum filiforme sp. nov., Novel Bacteroidetes Isolated from Subsurface Sediments of the Baltic Sea.</title>
        <authorList>
            <person name="Vandieken V."/>
            <person name="Marshall I.P."/>
            <person name="Niemann H."/>
            <person name="Engelen B."/>
            <person name="Cypionka H."/>
        </authorList>
    </citation>
    <scope>NUCLEOTIDE SEQUENCE [LARGE SCALE GENOMIC DNA]</scope>
    <source>
        <strain evidence="8 9">59.10-2M</strain>
    </source>
</reference>
<dbReference type="SUPFAM" id="SSF53167">
    <property type="entry name" value="Purine and uridine phosphorylases"/>
    <property type="match status" value="1"/>
</dbReference>
<comment type="pathway">
    <text evidence="1 6">Amino-acid biosynthesis; L-methionine biosynthesis via salvage pathway; S-methyl-5-thio-alpha-D-ribose 1-phosphate from S-methyl-5'-thioadenosine (hydrolase route): step 1/2.</text>
</comment>
<sequence length="234" mass="25369">MKIGIIGAMEVEVVKLRDQLSNKKEQKKGSFVFYTGTLNNVEIVLLQSGIGKVNAAIGTTLLIDNFKPDYIINTGAAGGFPGDLKVGDIVISEEVIHHDMDCTVFGYKTGQVPGMPASFAANEKLISLADKSVHQLTDLQTKKATILTGDQFMNNAEATNKIKTLFPAAEAVEMEGAAIAQTCYQFDIPFVVIRSISDIAGQENAMEYQEFVEIAAVNSAKMVTEMVRELGNQK</sequence>
<protein>
    <recommendedName>
        <fullName evidence="6">5'-methylthioadenosine/S-adenosylhomocysteine nucleosidase</fullName>
        <shortName evidence="6">MTA/SAH nucleosidase</shortName>
        <shortName evidence="6">MTAN</shortName>
        <ecNumber evidence="6">3.2.2.9</ecNumber>
    </recommendedName>
    <alternativeName>
        <fullName evidence="6">5'-deoxyadenosine nucleosidase</fullName>
        <shortName evidence="6">DOA nucleosidase</shortName>
        <shortName evidence="6">dAdo nucleosidase</shortName>
    </alternativeName>
    <alternativeName>
        <fullName evidence="6">5'-methylthioadenosine nucleosidase</fullName>
        <shortName evidence="6">MTA nucleosidase</shortName>
    </alternativeName>
    <alternativeName>
        <fullName evidence="6">S-adenosylhomocysteine nucleosidase</fullName>
        <shortName evidence="6">AdoHcy nucleosidase</shortName>
        <shortName evidence="6">SAH nucleosidase</shortName>
        <shortName evidence="6">SRH nucleosidase</shortName>
    </alternativeName>
</protein>
<comment type="caution">
    <text evidence="8">The sequence shown here is derived from an EMBL/GenBank/DDBJ whole genome shotgun (WGS) entry which is preliminary data.</text>
</comment>
<evidence type="ECO:0000313" key="9">
    <source>
        <dbReference type="Proteomes" id="UP000233618"/>
    </source>
</evidence>
<dbReference type="NCBIfam" id="TIGR01704">
    <property type="entry name" value="MTA_SAH-Nsdase"/>
    <property type="match status" value="1"/>
</dbReference>
<evidence type="ECO:0000256" key="4">
    <source>
        <dbReference type="ARBA" id="ARBA00023167"/>
    </source>
</evidence>
<dbReference type="HAMAP" id="MF_01684">
    <property type="entry name" value="Salvage_MtnN"/>
    <property type="match status" value="1"/>
</dbReference>
<comment type="function">
    <text evidence="6">Catalyzes the irreversible cleavage of the glycosidic bond in both 5'-methylthioadenosine (MTA) and S-adenosylhomocysteine (SAH/AdoHcy) to adenine and the corresponding thioribose, 5'-methylthioribose and S-ribosylhomocysteine, respectively. Also cleaves 5'-deoxyadenosine, a toxic by-product of radical S-adenosylmethionine (SAM) enzymes, into 5-deoxyribose and adenine.</text>
</comment>
<dbReference type="EC" id="3.2.2.9" evidence="6"/>
<accession>A0A2N3IGQ9</accession>